<accession>A0A1M7M592</accession>
<feature type="domain" description="Competence protein CoiA-like N-terminal" evidence="1">
    <location>
        <begin position="35"/>
        <end position="74"/>
    </location>
</feature>
<dbReference type="InterPro" id="IPR057253">
    <property type="entry name" value="CoiA-like_N"/>
</dbReference>
<gene>
    <name evidence="2" type="ORF">SAMN02746066_03624</name>
</gene>
<evidence type="ECO:0000313" key="3">
    <source>
        <dbReference type="Proteomes" id="UP000184038"/>
    </source>
</evidence>
<dbReference type="Proteomes" id="UP000184038">
    <property type="component" value="Unassembled WGS sequence"/>
</dbReference>
<keyword evidence="3" id="KW-1185">Reference proteome</keyword>
<name>A0A1M7M592_9FIRM</name>
<reference evidence="2 3" key="1">
    <citation type="submission" date="2016-11" db="EMBL/GenBank/DDBJ databases">
        <authorList>
            <person name="Jaros S."/>
            <person name="Januszkiewicz K."/>
            <person name="Wedrychowicz H."/>
        </authorList>
    </citation>
    <scope>NUCLEOTIDE SEQUENCE [LARGE SCALE GENOMIC DNA]</scope>
    <source>
        <strain evidence="2 3">DSM 15930</strain>
    </source>
</reference>
<dbReference type="Pfam" id="PF25164">
    <property type="entry name" value="CoiA_N"/>
    <property type="match status" value="1"/>
</dbReference>
<dbReference type="EMBL" id="FRCP01000019">
    <property type="protein sequence ID" value="SHM85770.1"/>
    <property type="molecule type" value="Genomic_DNA"/>
</dbReference>
<evidence type="ECO:0000259" key="1">
    <source>
        <dbReference type="Pfam" id="PF25164"/>
    </source>
</evidence>
<proteinExistence type="predicted"/>
<organism evidence="2 3">
    <name type="scientific">Anaerosporobacter mobilis DSM 15930</name>
    <dbReference type="NCBI Taxonomy" id="1120996"/>
    <lineage>
        <taxon>Bacteria</taxon>
        <taxon>Bacillati</taxon>
        <taxon>Bacillota</taxon>
        <taxon>Clostridia</taxon>
        <taxon>Lachnospirales</taxon>
        <taxon>Lachnospiraceae</taxon>
        <taxon>Anaerosporobacter</taxon>
    </lineage>
</organism>
<dbReference type="AlphaFoldDB" id="A0A1M7M592"/>
<dbReference type="RefSeq" id="WP_073289885.1">
    <property type="nucleotide sequence ID" value="NZ_FRCP01000019.1"/>
</dbReference>
<evidence type="ECO:0000313" key="2">
    <source>
        <dbReference type="EMBL" id="SHM85770.1"/>
    </source>
</evidence>
<sequence>MVTQENALYQGELWCAYELKDYEGRYKEDLRLQMRMASQNHELICPNCKESIILCAGMIREPYFRHHAETDCKTRSNGNQGDYPLARRLLYQLAKRSFKESEIYCSKEIGTYVADIYINNTDKPMVMEYLSYDMKLNEWLDKHAFYERKGITDVWFLNSKKYRFEAPTTFEYLIATKKHILNILDTHSGEVTLKKIMRLNGQSVGKVIAKSYFLPDLKIDDEGCLQCDFEEYVERLFIQETQIQEKRLEKYPIPLRLAFKNINENNTSETIRQVEHEKGNANFQQSNELSSYEVHRFPIADTNLTSLTMKMPAIEECWLIPRLTGENWEIERGNKERFDYLHDLNNRLFKIEDEDQREQMIDEAIYYLEEMIEAKRW</sequence>
<dbReference type="OrthoDB" id="1937213at2"/>
<protein>
    <submittedName>
        <fullName evidence="2">Competence protein CoiA-like family protein</fullName>
    </submittedName>
</protein>
<dbReference type="STRING" id="1120996.SAMN02746066_03624"/>